<dbReference type="EMBL" id="JACHWR010000002">
    <property type="protein sequence ID" value="MBB3043692.1"/>
    <property type="molecule type" value="Genomic_DNA"/>
</dbReference>
<keyword evidence="3" id="KW-0238">DNA-binding</keyword>
<accession>A0A7W4VYK9</accession>
<protein>
    <submittedName>
        <fullName evidence="3">Putative DNA-binding transcriptional regulator AlpA</fullName>
    </submittedName>
</protein>
<evidence type="ECO:0000256" key="1">
    <source>
        <dbReference type="SAM" id="MobiDB-lite"/>
    </source>
</evidence>
<evidence type="ECO:0000259" key="2">
    <source>
        <dbReference type="Pfam" id="PF12728"/>
    </source>
</evidence>
<feature type="region of interest" description="Disordered" evidence="1">
    <location>
        <begin position="64"/>
        <end position="86"/>
    </location>
</feature>
<dbReference type="AlphaFoldDB" id="A0A7W4VYK9"/>
<reference evidence="3 4" key="1">
    <citation type="submission" date="2020-08" db="EMBL/GenBank/DDBJ databases">
        <title>Sequencing the genomes of 1000 actinobacteria strains.</title>
        <authorList>
            <person name="Klenk H.-P."/>
        </authorList>
    </citation>
    <scope>NUCLEOTIDE SEQUENCE [LARGE SCALE GENOMIC DNA]</scope>
    <source>
        <strain evidence="3 4">DSM 105498</strain>
    </source>
</reference>
<gene>
    <name evidence="3" type="ORF">FHU40_003510</name>
</gene>
<dbReference type="Proteomes" id="UP000589626">
    <property type="component" value="Unassembled WGS sequence"/>
</dbReference>
<keyword evidence="4" id="KW-1185">Reference proteome</keyword>
<name>A0A7W4VYK9_9ACTN</name>
<feature type="domain" description="Helix-turn-helix" evidence="2">
    <location>
        <begin position="13"/>
        <end position="61"/>
    </location>
</feature>
<dbReference type="GO" id="GO:0003677">
    <property type="term" value="F:DNA binding"/>
    <property type="evidence" value="ECO:0007669"/>
    <property type="project" value="UniProtKB-KW"/>
</dbReference>
<dbReference type="InterPro" id="IPR041657">
    <property type="entry name" value="HTH_17"/>
</dbReference>
<evidence type="ECO:0000313" key="3">
    <source>
        <dbReference type="EMBL" id="MBB3043692.1"/>
    </source>
</evidence>
<dbReference type="Pfam" id="PF12728">
    <property type="entry name" value="HTH_17"/>
    <property type="match status" value="1"/>
</dbReference>
<organism evidence="3 4">
    <name type="scientific">Nocardioides soli</name>
    <dbReference type="NCBI Taxonomy" id="1036020"/>
    <lineage>
        <taxon>Bacteria</taxon>
        <taxon>Bacillati</taxon>
        <taxon>Actinomycetota</taxon>
        <taxon>Actinomycetes</taxon>
        <taxon>Propionibacteriales</taxon>
        <taxon>Nocardioidaceae</taxon>
        <taxon>Nocardioides</taxon>
    </lineage>
</organism>
<evidence type="ECO:0000313" key="4">
    <source>
        <dbReference type="Proteomes" id="UP000589626"/>
    </source>
</evidence>
<dbReference type="InterPro" id="IPR009061">
    <property type="entry name" value="DNA-bd_dom_put_sf"/>
</dbReference>
<dbReference type="RefSeq" id="WP_183593479.1">
    <property type="nucleotide sequence ID" value="NZ_JACHWR010000002.1"/>
</dbReference>
<sequence>MDTSRVVAMEPVVTLAELAEHLHVSVQTLYDLRCQGRGPRAFRVGRELHVRISEVEAWLARLEAEDTTGDTSGDGAGDASGAGARR</sequence>
<dbReference type="SUPFAM" id="SSF46955">
    <property type="entry name" value="Putative DNA-binding domain"/>
    <property type="match status" value="1"/>
</dbReference>
<comment type="caution">
    <text evidence="3">The sequence shown here is derived from an EMBL/GenBank/DDBJ whole genome shotgun (WGS) entry which is preliminary data.</text>
</comment>
<proteinExistence type="predicted"/>